<proteinExistence type="predicted"/>
<dbReference type="FunFam" id="2.40.50.140:FF:000051">
    <property type="entry name" value="RNA-binding transcriptional accessory protein"/>
    <property type="match status" value="1"/>
</dbReference>
<dbReference type="PANTHER" id="PTHR10724:SF10">
    <property type="entry name" value="S1 RNA-BINDING DOMAIN-CONTAINING PROTEIN 1"/>
    <property type="match status" value="1"/>
</dbReference>
<keyword evidence="3" id="KW-1185">Reference proteome</keyword>
<feature type="domain" description="S1 motif" evidence="1">
    <location>
        <begin position="6"/>
        <end position="75"/>
    </location>
</feature>
<dbReference type="GO" id="GO:0005737">
    <property type="term" value="C:cytoplasm"/>
    <property type="evidence" value="ECO:0007669"/>
    <property type="project" value="UniProtKB-ARBA"/>
</dbReference>
<dbReference type="PRINTS" id="PR00681">
    <property type="entry name" value="RIBOSOMALS1"/>
</dbReference>
<dbReference type="InterPro" id="IPR003029">
    <property type="entry name" value="S1_domain"/>
</dbReference>
<dbReference type="GO" id="GO:0003735">
    <property type="term" value="F:structural constituent of ribosome"/>
    <property type="evidence" value="ECO:0007669"/>
    <property type="project" value="TreeGrafter"/>
</dbReference>
<dbReference type="Proteomes" id="UP000198668">
    <property type="component" value="Unassembled WGS sequence"/>
</dbReference>
<dbReference type="RefSeq" id="WP_047392389.1">
    <property type="nucleotide sequence ID" value="NZ_FOQE01000041.1"/>
</dbReference>
<evidence type="ECO:0000259" key="1">
    <source>
        <dbReference type="PROSITE" id="PS50126"/>
    </source>
</evidence>
<dbReference type="Pfam" id="PF00575">
    <property type="entry name" value="S1"/>
    <property type="match status" value="1"/>
</dbReference>
<dbReference type="OrthoDB" id="9810507at2"/>
<dbReference type="EMBL" id="FOQE01000041">
    <property type="protein sequence ID" value="SFH86996.1"/>
    <property type="molecule type" value="Genomic_DNA"/>
</dbReference>
<dbReference type="SMART" id="SM00316">
    <property type="entry name" value="S1"/>
    <property type="match status" value="1"/>
</dbReference>
<dbReference type="InterPro" id="IPR012340">
    <property type="entry name" value="NA-bd_OB-fold"/>
</dbReference>
<dbReference type="PROSITE" id="PS50126">
    <property type="entry name" value="S1"/>
    <property type="match status" value="1"/>
</dbReference>
<dbReference type="GO" id="GO:0003729">
    <property type="term" value="F:mRNA binding"/>
    <property type="evidence" value="ECO:0007669"/>
    <property type="project" value="TreeGrafter"/>
</dbReference>
<dbReference type="InterPro" id="IPR035104">
    <property type="entry name" value="Ribosomal_protein_S1-like"/>
</dbReference>
<evidence type="ECO:0000313" key="2">
    <source>
        <dbReference type="EMBL" id="SFH86996.1"/>
    </source>
</evidence>
<dbReference type="PANTHER" id="PTHR10724">
    <property type="entry name" value="30S RIBOSOMAL PROTEIN S1"/>
    <property type="match status" value="1"/>
</dbReference>
<dbReference type="SUPFAM" id="SSF50249">
    <property type="entry name" value="Nucleic acid-binding proteins"/>
    <property type="match status" value="1"/>
</dbReference>
<sequence>MKYKIGMIVSGKITGIQPYGAFVALDEQTQGLIHISECTHGYVKDLNEILTVGESIDVMILDIDEYTKKISLSLRTMQEPQVQQYHPNKRRHHHKQGKIGFQSIHEAMPKWIEQAKEDERKRTGSI</sequence>
<dbReference type="AlphaFoldDB" id="A0A1I3DJW6"/>
<organism evidence="2 3">
    <name type="scientific">Pisciglobus halotolerans</name>
    <dbReference type="NCBI Taxonomy" id="745365"/>
    <lineage>
        <taxon>Bacteria</taxon>
        <taxon>Bacillati</taxon>
        <taxon>Bacillota</taxon>
        <taxon>Bacilli</taxon>
        <taxon>Lactobacillales</taxon>
        <taxon>Carnobacteriaceae</taxon>
    </lineage>
</organism>
<gene>
    <name evidence="2" type="ORF">SAMN04489868_1413</name>
</gene>
<evidence type="ECO:0000313" key="3">
    <source>
        <dbReference type="Proteomes" id="UP000198668"/>
    </source>
</evidence>
<dbReference type="GO" id="GO:0006412">
    <property type="term" value="P:translation"/>
    <property type="evidence" value="ECO:0007669"/>
    <property type="project" value="TreeGrafter"/>
</dbReference>
<reference evidence="2 3" key="1">
    <citation type="submission" date="2016-10" db="EMBL/GenBank/DDBJ databases">
        <authorList>
            <person name="de Groot N.N."/>
        </authorList>
    </citation>
    <scope>NUCLEOTIDE SEQUENCE [LARGE SCALE GENOMIC DNA]</scope>
    <source>
        <strain evidence="2 3">DSM 27630</strain>
    </source>
</reference>
<protein>
    <submittedName>
        <fullName evidence="2">General stress protein 13</fullName>
    </submittedName>
</protein>
<dbReference type="NCBIfam" id="NF040579">
    <property type="entry name" value="S1_dom_CvfD"/>
    <property type="match status" value="1"/>
</dbReference>
<dbReference type="Gene3D" id="2.40.50.140">
    <property type="entry name" value="Nucleic acid-binding proteins"/>
    <property type="match status" value="1"/>
</dbReference>
<name>A0A1I3DJW6_9LACT</name>
<dbReference type="InterPro" id="IPR050437">
    <property type="entry name" value="Ribos_protein_bS1-like"/>
</dbReference>
<accession>A0A1I3DJW6</accession>